<protein>
    <submittedName>
        <fullName evidence="2">Uncharacterized protein</fullName>
    </submittedName>
</protein>
<dbReference type="AlphaFoldDB" id="A0A067TJ56"/>
<feature type="region of interest" description="Disordered" evidence="1">
    <location>
        <begin position="1"/>
        <end position="24"/>
    </location>
</feature>
<proteinExistence type="predicted"/>
<name>A0A067TJ56_GALM3</name>
<dbReference type="Proteomes" id="UP000027222">
    <property type="component" value="Unassembled WGS sequence"/>
</dbReference>
<evidence type="ECO:0000313" key="2">
    <source>
        <dbReference type="EMBL" id="KDR82372.1"/>
    </source>
</evidence>
<accession>A0A067TJ56</accession>
<organism evidence="2 3">
    <name type="scientific">Galerina marginata (strain CBS 339.88)</name>
    <dbReference type="NCBI Taxonomy" id="685588"/>
    <lineage>
        <taxon>Eukaryota</taxon>
        <taxon>Fungi</taxon>
        <taxon>Dikarya</taxon>
        <taxon>Basidiomycota</taxon>
        <taxon>Agaricomycotina</taxon>
        <taxon>Agaricomycetes</taxon>
        <taxon>Agaricomycetidae</taxon>
        <taxon>Agaricales</taxon>
        <taxon>Agaricineae</taxon>
        <taxon>Strophariaceae</taxon>
        <taxon>Galerina</taxon>
    </lineage>
</organism>
<feature type="region of interest" description="Disordered" evidence="1">
    <location>
        <begin position="182"/>
        <end position="212"/>
    </location>
</feature>
<dbReference type="HOGENOM" id="CLU_1299802_0_0_1"/>
<dbReference type="EMBL" id="KL142369">
    <property type="protein sequence ID" value="KDR82372.1"/>
    <property type="molecule type" value="Genomic_DNA"/>
</dbReference>
<evidence type="ECO:0000256" key="1">
    <source>
        <dbReference type="SAM" id="MobiDB-lite"/>
    </source>
</evidence>
<feature type="compositionally biased region" description="Polar residues" evidence="1">
    <location>
        <begin position="8"/>
        <end position="21"/>
    </location>
</feature>
<gene>
    <name evidence="2" type="ORF">GALMADRAFT_819675</name>
</gene>
<reference evidence="3" key="1">
    <citation type="journal article" date="2014" name="Proc. Natl. Acad. Sci. U.S.A.">
        <title>Extensive sampling of basidiomycete genomes demonstrates inadequacy of the white-rot/brown-rot paradigm for wood decay fungi.</title>
        <authorList>
            <person name="Riley R."/>
            <person name="Salamov A.A."/>
            <person name="Brown D.W."/>
            <person name="Nagy L.G."/>
            <person name="Floudas D."/>
            <person name="Held B.W."/>
            <person name="Levasseur A."/>
            <person name="Lombard V."/>
            <person name="Morin E."/>
            <person name="Otillar R."/>
            <person name="Lindquist E.A."/>
            <person name="Sun H."/>
            <person name="LaButti K.M."/>
            <person name="Schmutz J."/>
            <person name="Jabbour D."/>
            <person name="Luo H."/>
            <person name="Baker S.E."/>
            <person name="Pisabarro A.G."/>
            <person name="Walton J.D."/>
            <person name="Blanchette R.A."/>
            <person name="Henrissat B."/>
            <person name="Martin F."/>
            <person name="Cullen D."/>
            <person name="Hibbett D.S."/>
            <person name="Grigoriev I.V."/>
        </authorList>
    </citation>
    <scope>NUCLEOTIDE SEQUENCE [LARGE SCALE GENOMIC DNA]</scope>
    <source>
        <strain evidence="3">CBS 339.88</strain>
    </source>
</reference>
<keyword evidence="3" id="KW-1185">Reference proteome</keyword>
<evidence type="ECO:0000313" key="3">
    <source>
        <dbReference type="Proteomes" id="UP000027222"/>
    </source>
</evidence>
<sequence>MQCETIDESYSATNPQDTKGLNESIRSKKPADSLAKLRGEVQELVKERRSFARFRYRSLICNRGSEFGYNRKEKPVALMMSLLSDDRGVKVDTCVEECFSICFRVLHALPRRHYGRVCCNVLNRAVFQDICCIAKWQGGKQALPVVENIKTCPLELRFGLKCFLHSRVSRWLRDANMPFSATQKNPKVGQAKSAERGLSSGKNKGNWKGLEP</sequence>